<name>A0ACD3AQX7_9AGAR</name>
<evidence type="ECO:0000313" key="2">
    <source>
        <dbReference type="Proteomes" id="UP000308600"/>
    </source>
</evidence>
<gene>
    <name evidence="1" type="ORF">BDN72DRAFT_898754</name>
</gene>
<protein>
    <submittedName>
        <fullName evidence="1">Uncharacterized protein</fullName>
    </submittedName>
</protein>
<keyword evidence="2" id="KW-1185">Reference proteome</keyword>
<dbReference type="Proteomes" id="UP000308600">
    <property type="component" value="Unassembled WGS sequence"/>
</dbReference>
<dbReference type="EMBL" id="ML208369">
    <property type="protein sequence ID" value="TFK67726.1"/>
    <property type="molecule type" value="Genomic_DNA"/>
</dbReference>
<proteinExistence type="predicted"/>
<reference evidence="1 2" key="1">
    <citation type="journal article" date="2019" name="Nat. Ecol. Evol.">
        <title>Megaphylogeny resolves global patterns of mushroom evolution.</title>
        <authorList>
            <person name="Varga T."/>
            <person name="Krizsan K."/>
            <person name="Foldi C."/>
            <person name="Dima B."/>
            <person name="Sanchez-Garcia M."/>
            <person name="Sanchez-Ramirez S."/>
            <person name="Szollosi G.J."/>
            <person name="Szarkandi J.G."/>
            <person name="Papp V."/>
            <person name="Albert L."/>
            <person name="Andreopoulos W."/>
            <person name="Angelini C."/>
            <person name="Antonin V."/>
            <person name="Barry K.W."/>
            <person name="Bougher N.L."/>
            <person name="Buchanan P."/>
            <person name="Buyck B."/>
            <person name="Bense V."/>
            <person name="Catcheside P."/>
            <person name="Chovatia M."/>
            <person name="Cooper J."/>
            <person name="Damon W."/>
            <person name="Desjardin D."/>
            <person name="Finy P."/>
            <person name="Geml J."/>
            <person name="Haridas S."/>
            <person name="Hughes K."/>
            <person name="Justo A."/>
            <person name="Karasinski D."/>
            <person name="Kautmanova I."/>
            <person name="Kiss B."/>
            <person name="Kocsube S."/>
            <person name="Kotiranta H."/>
            <person name="LaButti K.M."/>
            <person name="Lechner B.E."/>
            <person name="Liimatainen K."/>
            <person name="Lipzen A."/>
            <person name="Lukacs Z."/>
            <person name="Mihaltcheva S."/>
            <person name="Morgado L.N."/>
            <person name="Niskanen T."/>
            <person name="Noordeloos M.E."/>
            <person name="Ohm R.A."/>
            <person name="Ortiz-Santana B."/>
            <person name="Ovrebo C."/>
            <person name="Racz N."/>
            <person name="Riley R."/>
            <person name="Savchenko A."/>
            <person name="Shiryaev A."/>
            <person name="Soop K."/>
            <person name="Spirin V."/>
            <person name="Szebenyi C."/>
            <person name="Tomsovsky M."/>
            <person name="Tulloss R.E."/>
            <person name="Uehling J."/>
            <person name="Grigoriev I.V."/>
            <person name="Vagvolgyi C."/>
            <person name="Papp T."/>
            <person name="Martin F.M."/>
            <person name="Miettinen O."/>
            <person name="Hibbett D.S."/>
            <person name="Nagy L.G."/>
        </authorList>
    </citation>
    <scope>NUCLEOTIDE SEQUENCE [LARGE SCALE GENOMIC DNA]</scope>
    <source>
        <strain evidence="1 2">NL-1719</strain>
    </source>
</reference>
<sequence length="406" mass="45992">MTNNHYDYSQGKTTDNSTHQTTYKDSNHYNIQNNIINTPPAGRPAIEILQERVCVGAAFDSAERGDPPRCHPDTRTAILESGYTWIDNLNVLYFFMWISGWAGVGKSAILQTIAEEYRRRMRLAASFFFFQASHNRSSTSGFVATIADQLMDSVPGAREIILHKIANNPNIFINKSFDSQWQTLVVDTFRALRPPPAPMVIVIDGVDEITSPKEQKTLLRTILRSAQQLGPSYKFLIASRPEQQIQRVFREFNIPEESKIELGDTADTRADIRLFFHASFSTIRHSLNPQSTSSAQAWPAQGVVERLVDKASGQFIYASIVVQFVGSPNEDPEAALEKIMSGQDVRSKAFKELDYLYLLLMERIQRPTLQEDQCLLHHMLVCIYMHLGMPTYIQLELSLILVFIGV</sequence>
<organism evidence="1 2">
    <name type="scientific">Pluteus cervinus</name>
    <dbReference type="NCBI Taxonomy" id="181527"/>
    <lineage>
        <taxon>Eukaryota</taxon>
        <taxon>Fungi</taxon>
        <taxon>Dikarya</taxon>
        <taxon>Basidiomycota</taxon>
        <taxon>Agaricomycotina</taxon>
        <taxon>Agaricomycetes</taxon>
        <taxon>Agaricomycetidae</taxon>
        <taxon>Agaricales</taxon>
        <taxon>Pluteineae</taxon>
        <taxon>Pluteaceae</taxon>
        <taxon>Pluteus</taxon>
    </lineage>
</organism>
<accession>A0ACD3AQX7</accession>
<evidence type="ECO:0000313" key="1">
    <source>
        <dbReference type="EMBL" id="TFK67726.1"/>
    </source>
</evidence>